<dbReference type="Proteomes" id="UP001432322">
    <property type="component" value="Unassembled WGS sequence"/>
</dbReference>
<dbReference type="PANTHER" id="PTHR11153:SF8">
    <property type="entry name" value="SIDEROFLEXIN-1"/>
    <property type="match status" value="1"/>
</dbReference>
<evidence type="ECO:0000256" key="8">
    <source>
        <dbReference type="ARBA" id="ARBA00023136"/>
    </source>
</evidence>
<dbReference type="PANTHER" id="PTHR11153">
    <property type="entry name" value="SIDEROFLEXIN"/>
    <property type="match status" value="1"/>
</dbReference>
<evidence type="ECO:0000256" key="9">
    <source>
        <dbReference type="RuleBase" id="RU362000"/>
    </source>
</evidence>
<dbReference type="EMBL" id="BTSY01000007">
    <property type="protein sequence ID" value="GMT35759.1"/>
    <property type="molecule type" value="Genomic_DNA"/>
</dbReference>
<comment type="caution">
    <text evidence="10">The sequence shown here is derived from an EMBL/GenBank/DDBJ whole genome shotgun (WGS) entry which is preliminary data.</text>
</comment>
<keyword evidence="11" id="KW-1185">Reference proteome</keyword>
<dbReference type="GO" id="GO:0015075">
    <property type="term" value="F:monoatomic ion transmembrane transporter activity"/>
    <property type="evidence" value="ECO:0007669"/>
    <property type="project" value="InterPro"/>
</dbReference>
<feature type="transmembrane region" description="Helical" evidence="9">
    <location>
        <begin position="230"/>
        <end position="253"/>
    </location>
</feature>
<name>A0AAV5WYL6_9BILA</name>
<evidence type="ECO:0000313" key="11">
    <source>
        <dbReference type="Proteomes" id="UP001432322"/>
    </source>
</evidence>
<accession>A0AAV5WYL6</accession>
<dbReference type="GO" id="GO:0005743">
    <property type="term" value="C:mitochondrial inner membrane"/>
    <property type="evidence" value="ECO:0007669"/>
    <property type="project" value="TreeGrafter"/>
</dbReference>
<feature type="non-terminal residue" evidence="10">
    <location>
        <position position="1"/>
    </location>
</feature>
<comment type="caution">
    <text evidence="9">Lacks conserved residue(s) required for the propagation of feature annotation.</text>
</comment>
<gene>
    <name evidence="10" type="ORF">PFISCL1PPCAC_27056</name>
</gene>
<dbReference type="NCBIfam" id="TIGR00798">
    <property type="entry name" value="mtc"/>
    <property type="match status" value="1"/>
</dbReference>
<dbReference type="InterPro" id="IPR004686">
    <property type="entry name" value="Mtc"/>
</dbReference>
<keyword evidence="4 9" id="KW-0812">Transmembrane</keyword>
<organism evidence="10 11">
    <name type="scientific">Pristionchus fissidentatus</name>
    <dbReference type="NCBI Taxonomy" id="1538716"/>
    <lineage>
        <taxon>Eukaryota</taxon>
        <taxon>Metazoa</taxon>
        <taxon>Ecdysozoa</taxon>
        <taxon>Nematoda</taxon>
        <taxon>Chromadorea</taxon>
        <taxon>Rhabditida</taxon>
        <taxon>Rhabditina</taxon>
        <taxon>Diplogasteromorpha</taxon>
        <taxon>Diplogasteroidea</taxon>
        <taxon>Neodiplogasteridae</taxon>
        <taxon>Pristionchus</taxon>
    </lineage>
</organism>
<reference evidence="10" key="1">
    <citation type="submission" date="2023-10" db="EMBL/GenBank/DDBJ databases">
        <title>Genome assembly of Pristionchus species.</title>
        <authorList>
            <person name="Yoshida K."/>
            <person name="Sommer R.J."/>
        </authorList>
    </citation>
    <scope>NUCLEOTIDE SEQUENCE</scope>
    <source>
        <strain evidence="10">RS5133</strain>
    </source>
</reference>
<keyword evidence="3" id="KW-0813">Transport</keyword>
<keyword evidence="6 9" id="KW-1133">Transmembrane helix</keyword>
<sequence>SFQMSELVKSLVLRPDISKPRWDQATFDGRARHFLTTTNPLNLLKGDNQLAHFKAIVDNYKLGIVDDKLTVNELWKAKHVTESAFHPSTGEKMLIIGRMSAQVPMNMAITGGMLTFYKSPAAVIFWQWLNQSFNAVVNYTNRSGEAGSTTQLLTSYCAATGGALTAALGLNALVKSAPPLVGRLVPFCAVCVANSINIPLMRRQELTDGIALVDADGNEVGKSKEVARSAIMQVVVSRIGMAAPTFVCIPLAMNSIVKTEWYKKRPHMAGPIQVLLAGLILLVSTPIGCAIYPQMTPVAVSSLEPHLIESIRSRPNPPSVVYCNKGL</sequence>
<protein>
    <recommendedName>
        <fullName evidence="9">Sidoreflexin</fullName>
    </recommendedName>
</protein>
<evidence type="ECO:0000256" key="7">
    <source>
        <dbReference type="ARBA" id="ARBA00023128"/>
    </source>
</evidence>
<keyword evidence="7 9" id="KW-0496">Mitochondrion</keyword>
<keyword evidence="5" id="KW-0029">Amino-acid transport</keyword>
<feature type="transmembrane region" description="Helical" evidence="9">
    <location>
        <begin position="274"/>
        <end position="295"/>
    </location>
</feature>
<evidence type="ECO:0000256" key="5">
    <source>
        <dbReference type="ARBA" id="ARBA00022970"/>
    </source>
</evidence>
<evidence type="ECO:0000256" key="6">
    <source>
        <dbReference type="ARBA" id="ARBA00022989"/>
    </source>
</evidence>
<evidence type="ECO:0000256" key="3">
    <source>
        <dbReference type="ARBA" id="ARBA00022448"/>
    </source>
</evidence>
<dbReference type="GO" id="GO:0140300">
    <property type="term" value="P:serine import into mitochondrion"/>
    <property type="evidence" value="ECO:0007669"/>
    <property type="project" value="TreeGrafter"/>
</dbReference>
<comment type="similarity">
    <text evidence="2 9">Belongs to the sideroflexin family.</text>
</comment>
<evidence type="ECO:0000256" key="2">
    <source>
        <dbReference type="ARBA" id="ARBA00005974"/>
    </source>
</evidence>
<evidence type="ECO:0000256" key="1">
    <source>
        <dbReference type="ARBA" id="ARBA00004225"/>
    </source>
</evidence>
<dbReference type="AlphaFoldDB" id="A0AAV5WYL6"/>
<dbReference type="Pfam" id="PF03820">
    <property type="entry name" value="SFXNs"/>
    <property type="match status" value="1"/>
</dbReference>
<proteinExistence type="inferred from homology"/>
<comment type="subcellular location">
    <subcellularLocation>
        <location evidence="1 9">Mitochondrion membrane</location>
        <topology evidence="1 9">Multi-pass membrane protein</topology>
    </subcellularLocation>
</comment>
<evidence type="ECO:0000313" key="10">
    <source>
        <dbReference type="EMBL" id="GMT35759.1"/>
    </source>
</evidence>
<keyword evidence="8 9" id="KW-0472">Membrane</keyword>
<evidence type="ECO:0000256" key="4">
    <source>
        <dbReference type="ARBA" id="ARBA00022692"/>
    </source>
</evidence>